<evidence type="ECO:0000256" key="2">
    <source>
        <dbReference type="SAM" id="MobiDB-lite"/>
    </source>
</evidence>
<reference evidence="3 4" key="1">
    <citation type="submission" date="2015-06" db="EMBL/GenBank/DDBJ databases">
        <title>Survival trade-offs in plant roots during colonization by closely related pathogenic and mutualistic fungi.</title>
        <authorList>
            <person name="Hacquard S."/>
            <person name="Kracher B."/>
            <person name="Hiruma K."/>
            <person name="Weinman A."/>
            <person name="Muench P."/>
            <person name="Garrido Oter R."/>
            <person name="Ver Loren van Themaat E."/>
            <person name="Dallerey J.-F."/>
            <person name="Damm U."/>
            <person name="Henrissat B."/>
            <person name="Lespinet O."/>
            <person name="Thon M."/>
            <person name="Kemen E."/>
            <person name="McHardy A.C."/>
            <person name="Schulze-Lefert P."/>
            <person name="O'Connell R.J."/>
        </authorList>
    </citation>
    <scope>NUCLEOTIDE SEQUENCE [LARGE SCALE GENOMIC DNA]</scope>
    <source>
        <strain evidence="3 4">0861</strain>
    </source>
</reference>
<protein>
    <submittedName>
        <fullName evidence="3">Uncharacterized protein</fullName>
    </submittedName>
</protein>
<sequence length="351" mass="40985">MFQATHAKKAMNNQDPSPPIPRTACQVVAVKGVSWTARTLSRIAAKLSHHNTSTSTQAFAQTQELDTVIEFLPMYQTRGSLTRGNRQQQVEHADLDSWVLDNKGCGPLDCGDGFFSEDDDDDDDDSHYCHEYEMGIAQKEILNAECDDILEFLDETAPSDAPSITLTTPEGELITGDAIPKGTKCHFSDEYHTLQKQWLDTLENNLVPGNWKQLRDLNCLQEPKISYEEEEAVRERHLLVEEKKRKRHTEKAARRAHDEERRRQERDAAERAWQLQRMEIEYQKQERWYEAEERRYQAQQLKMQQADDDLGKWVEEMDRQQEEAERRLQELRDELEEKMERDFGVEGEDEL</sequence>
<feature type="region of interest" description="Disordered" evidence="2">
    <location>
        <begin position="244"/>
        <end position="267"/>
    </location>
</feature>
<gene>
    <name evidence="3" type="ORF">CT0861_03742</name>
</gene>
<dbReference type="EMBL" id="LFIV01000001">
    <property type="protein sequence ID" value="KZL78618.1"/>
    <property type="molecule type" value="Genomic_DNA"/>
</dbReference>
<comment type="caution">
    <text evidence="3">The sequence shown here is derived from an EMBL/GenBank/DDBJ whole genome shotgun (WGS) entry which is preliminary data.</text>
</comment>
<proteinExistence type="predicted"/>
<feature type="compositionally biased region" description="Basic and acidic residues" evidence="2">
    <location>
        <begin position="250"/>
        <end position="267"/>
    </location>
</feature>
<feature type="coiled-coil region" evidence="1">
    <location>
        <begin position="275"/>
        <end position="341"/>
    </location>
</feature>
<dbReference type="AlphaFoldDB" id="A0A161W4I1"/>
<accession>A0A161W4I1</accession>
<evidence type="ECO:0000313" key="3">
    <source>
        <dbReference type="EMBL" id="KZL78618.1"/>
    </source>
</evidence>
<keyword evidence="1" id="KW-0175">Coiled coil</keyword>
<organism evidence="3 4">
    <name type="scientific">Colletotrichum tofieldiae</name>
    <dbReference type="NCBI Taxonomy" id="708197"/>
    <lineage>
        <taxon>Eukaryota</taxon>
        <taxon>Fungi</taxon>
        <taxon>Dikarya</taxon>
        <taxon>Ascomycota</taxon>
        <taxon>Pezizomycotina</taxon>
        <taxon>Sordariomycetes</taxon>
        <taxon>Hypocreomycetidae</taxon>
        <taxon>Glomerellales</taxon>
        <taxon>Glomerellaceae</taxon>
        <taxon>Colletotrichum</taxon>
        <taxon>Colletotrichum spaethianum species complex</taxon>
    </lineage>
</organism>
<name>A0A161W4I1_9PEZI</name>
<feature type="region of interest" description="Disordered" evidence="2">
    <location>
        <begin position="1"/>
        <end position="20"/>
    </location>
</feature>
<dbReference type="Proteomes" id="UP000076552">
    <property type="component" value="Unassembled WGS sequence"/>
</dbReference>
<evidence type="ECO:0000256" key="1">
    <source>
        <dbReference type="SAM" id="Coils"/>
    </source>
</evidence>
<evidence type="ECO:0000313" key="4">
    <source>
        <dbReference type="Proteomes" id="UP000076552"/>
    </source>
</evidence>
<keyword evidence="4" id="KW-1185">Reference proteome</keyword>